<evidence type="ECO:0000256" key="1">
    <source>
        <dbReference type="ARBA" id="ARBA00023015"/>
    </source>
</evidence>
<dbReference type="Gene3D" id="1.20.120.530">
    <property type="entry name" value="GntR ligand-binding domain-like"/>
    <property type="match status" value="1"/>
</dbReference>
<dbReference type="GO" id="GO:0003677">
    <property type="term" value="F:DNA binding"/>
    <property type="evidence" value="ECO:0007669"/>
    <property type="project" value="UniProtKB-KW"/>
</dbReference>
<keyword evidence="3" id="KW-0804">Transcription</keyword>
<dbReference type="CDD" id="cd07377">
    <property type="entry name" value="WHTH_GntR"/>
    <property type="match status" value="1"/>
</dbReference>
<dbReference type="GO" id="GO:0003700">
    <property type="term" value="F:DNA-binding transcription factor activity"/>
    <property type="evidence" value="ECO:0007669"/>
    <property type="project" value="InterPro"/>
</dbReference>
<name>A0A1P8UPZ8_9RHOB</name>
<dbReference type="InterPro" id="IPR036388">
    <property type="entry name" value="WH-like_DNA-bd_sf"/>
</dbReference>
<dbReference type="Pfam" id="PF07729">
    <property type="entry name" value="FCD"/>
    <property type="match status" value="1"/>
</dbReference>
<dbReference type="Gene3D" id="1.10.10.10">
    <property type="entry name" value="Winged helix-like DNA-binding domain superfamily/Winged helix DNA-binding domain"/>
    <property type="match status" value="1"/>
</dbReference>
<evidence type="ECO:0000256" key="2">
    <source>
        <dbReference type="ARBA" id="ARBA00023125"/>
    </source>
</evidence>
<dbReference type="PANTHER" id="PTHR43537:SF45">
    <property type="entry name" value="GNTR FAMILY REGULATORY PROTEIN"/>
    <property type="match status" value="1"/>
</dbReference>
<dbReference type="Pfam" id="PF00392">
    <property type="entry name" value="GntR"/>
    <property type="match status" value="1"/>
</dbReference>
<dbReference type="AlphaFoldDB" id="A0A1P8UPZ8"/>
<dbReference type="KEGG" id="paby:Ga0080574_TMP1138"/>
<dbReference type="PROSITE" id="PS50949">
    <property type="entry name" value="HTH_GNTR"/>
    <property type="match status" value="1"/>
</dbReference>
<dbReference type="InterPro" id="IPR008920">
    <property type="entry name" value="TF_FadR/GntR_C"/>
</dbReference>
<keyword evidence="6" id="KW-1185">Reference proteome</keyword>
<dbReference type="PANTHER" id="PTHR43537">
    <property type="entry name" value="TRANSCRIPTIONAL REGULATOR, GNTR FAMILY"/>
    <property type="match status" value="1"/>
</dbReference>
<evidence type="ECO:0000313" key="6">
    <source>
        <dbReference type="Proteomes" id="UP000187059"/>
    </source>
</evidence>
<evidence type="ECO:0000259" key="4">
    <source>
        <dbReference type="PROSITE" id="PS50949"/>
    </source>
</evidence>
<evidence type="ECO:0000256" key="3">
    <source>
        <dbReference type="ARBA" id="ARBA00023163"/>
    </source>
</evidence>
<dbReference type="Proteomes" id="UP000187059">
    <property type="component" value="Chromosome"/>
</dbReference>
<keyword evidence="1" id="KW-0805">Transcription regulation</keyword>
<sequence>MHLWSRKLSTIDEKTINLTERCAFTPGAMDQQNDSDGFRPLDREGLVQRVARRLSKAIVTGQLAPGARLSESVVARQLGVSRAPVREAARLLETTGLVTYEPNRGFFVRGFTSRELDDLYEFRLVIEIAVIRRLIRNGLGETEAKLTAQIDELHRVAGPAFDMLTQVEADMQFHRLLCAGSGNPRYLAVFEQIAVETELSIMLIGQLYDDPQRLAETHVPILETLRSGDEARAVEAISYHIGEARTLVTEQFRKLESDRTE</sequence>
<dbReference type="SUPFAM" id="SSF48008">
    <property type="entry name" value="GntR ligand-binding domain-like"/>
    <property type="match status" value="1"/>
</dbReference>
<gene>
    <name evidence="5" type="ORF">Ga0080574_TMP1138</name>
</gene>
<dbReference type="SUPFAM" id="SSF46785">
    <property type="entry name" value="Winged helix' DNA-binding domain"/>
    <property type="match status" value="1"/>
</dbReference>
<accession>A0A1P8UPZ8</accession>
<dbReference type="InterPro" id="IPR000524">
    <property type="entry name" value="Tscrpt_reg_HTH_GntR"/>
</dbReference>
<feature type="domain" description="HTH gntR-type" evidence="4">
    <location>
        <begin position="44"/>
        <end position="111"/>
    </location>
</feature>
<evidence type="ECO:0000313" key="5">
    <source>
        <dbReference type="EMBL" id="APZ51472.1"/>
    </source>
</evidence>
<dbReference type="STRING" id="1250539.Ga0080574_TMP1138"/>
<dbReference type="EMBL" id="CP015093">
    <property type="protein sequence ID" value="APZ51472.1"/>
    <property type="molecule type" value="Genomic_DNA"/>
</dbReference>
<reference evidence="5 6" key="1">
    <citation type="submission" date="2016-04" db="EMBL/GenBank/DDBJ databases">
        <title>Deep-sea bacteria in the southern Pacific.</title>
        <authorList>
            <person name="Tang K."/>
        </authorList>
    </citation>
    <scope>NUCLEOTIDE SEQUENCE [LARGE SCALE GENOMIC DNA]</scope>
    <source>
        <strain evidence="5 6">JLT2014</strain>
    </source>
</reference>
<dbReference type="SMART" id="SM00895">
    <property type="entry name" value="FCD"/>
    <property type="match status" value="1"/>
</dbReference>
<organism evidence="5 6">
    <name type="scientific">Salipiger abyssi</name>
    <dbReference type="NCBI Taxonomy" id="1250539"/>
    <lineage>
        <taxon>Bacteria</taxon>
        <taxon>Pseudomonadati</taxon>
        <taxon>Pseudomonadota</taxon>
        <taxon>Alphaproteobacteria</taxon>
        <taxon>Rhodobacterales</taxon>
        <taxon>Roseobacteraceae</taxon>
        <taxon>Salipiger</taxon>
    </lineage>
</organism>
<dbReference type="InterPro" id="IPR036390">
    <property type="entry name" value="WH_DNA-bd_sf"/>
</dbReference>
<proteinExistence type="predicted"/>
<dbReference type="SMART" id="SM00345">
    <property type="entry name" value="HTH_GNTR"/>
    <property type="match status" value="1"/>
</dbReference>
<protein>
    <submittedName>
        <fullName evidence="5">Transcriptional regulator</fullName>
    </submittedName>
</protein>
<keyword evidence="2" id="KW-0238">DNA-binding</keyword>
<dbReference type="InterPro" id="IPR011711">
    <property type="entry name" value="GntR_C"/>
</dbReference>